<name>A0A6N2CHB5_SOLCI</name>
<evidence type="ECO:0008006" key="3">
    <source>
        <dbReference type="Google" id="ProtNLM"/>
    </source>
</evidence>
<sequence>MAEEEPLVNFEKEDVAVCREVFIEEVKETSRITSPMIVVMVSEYLVHVSPMIMLGNLFQLSLSSASIATSVSSVTGYNVLFGMCSALETLCGQKYSSFREKTRALFSMNFFPTMGDFFRFAIPLVVMVCLEWWTFDQIILLSSVFPNPIL</sequence>
<accession>A0A6N2CHB5</accession>
<dbReference type="InterPro" id="IPR002528">
    <property type="entry name" value="MATE_fam"/>
</dbReference>
<comment type="caution">
    <text evidence="2">The sequence shown here is derived from an EMBL/GenBank/DDBJ whole genome shotgun (WGS) entry which is preliminary data.</text>
</comment>
<dbReference type="GO" id="GO:0016020">
    <property type="term" value="C:membrane"/>
    <property type="evidence" value="ECO:0007669"/>
    <property type="project" value="InterPro"/>
</dbReference>
<organism evidence="2">
    <name type="scientific">Solanum chilense</name>
    <name type="common">Tomato</name>
    <name type="synonym">Lycopersicon chilense</name>
    <dbReference type="NCBI Taxonomy" id="4083"/>
    <lineage>
        <taxon>Eukaryota</taxon>
        <taxon>Viridiplantae</taxon>
        <taxon>Streptophyta</taxon>
        <taxon>Embryophyta</taxon>
        <taxon>Tracheophyta</taxon>
        <taxon>Spermatophyta</taxon>
        <taxon>Magnoliopsida</taxon>
        <taxon>eudicotyledons</taxon>
        <taxon>Gunneridae</taxon>
        <taxon>Pentapetalae</taxon>
        <taxon>asterids</taxon>
        <taxon>lamiids</taxon>
        <taxon>Solanales</taxon>
        <taxon>Solanaceae</taxon>
        <taxon>Solanoideae</taxon>
        <taxon>Solaneae</taxon>
        <taxon>Solanum</taxon>
        <taxon>Solanum subgen. Lycopersicon</taxon>
    </lineage>
</organism>
<dbReference type="GO" id="GO:0042910">
    <property type="term" value="F:xenobiotic transmembrane transporter activity"/>
    <property type="evidence" value="ECO:0007669"/>
    <property type="project" value="InterPro"/>
</dbReference>
<dbReference type="GO" id="GO:0015297">
    <property type="term" value="F:antiporter activity"/>
    <property type="evidence" value="ECO:0007669"/>
    <property type="project" value="InterPro"/>
</dbReference>
<dbReference type="Pfam" id="PF01554">
    <property type="entry name" value="MatE"/>
    <property type="match status" value="1"/>
</dbReference>
<dbReference type="AlphaFoldDB" id="A0A6N2CHB5"/>
<reference evidence="2" key="1">
    <citation type="submission" date="2019-05" db="EMBL/GenBank/DDBJ databases">
        <title>The de novo reference genome and transcriptome assemblies of the wild tomato species Solanum chilense.</title>
        <authorList>
            <person name="Stam R."/>
            <person name="Nosenko T."/>
            <person name="Hoerger A.C."/>
            <person name="Stephan W."/>
            <person name="Seidel M.A."/>
            <person name="Kuhn J.M.M."/>
            <person name="Haberer G."/>
            <person name="Tellier A."/>
        </authorList>
    </citation>
    <scope>NUCLEOTIDE SEQUENCE</scope>
    <source>
        <tissue evidence="2">Mature leaves</tissue>
    </source>
</reference>
<evidence type="ECO:0000313" key="2">
    <source>
        <dbReference type="EMBL" id="TMX04604.1"/>
    </source>
</evidence>
<proteinExistence type="inferred from homology"/>
<dbReference type="PANTHER" id="PTHR11206">
    <property type="entry name" value="MULTIDRUG RESISTANCE PROTEIN"/>
    <property type="match status" value="1"/>
</dbReference>
<gene>
    <name evidence="2" type="ORF">EJD97_006811</name>
</gene>
<comment type="similarity">
    <text evidence="1">Belongs to the multi antimicrobial extrusion (MATE) (TC 2.A.66.1) family.</text>
</comment>
<evidence type="ECO:0000256" key="1">
    <source>
        <dbReference type="ARBA" id="ARBA00010199"/>
    </source>
</evidence>
<protein>
    <recommendedName>
        <fullName evidence="3">Protein DETOXIFICATION</fullName>
    </recommendedName>
</protein>
<dbReference type="EMBL" id="RXGB01000198">
    <property type="protein sequence ID" value="TMX04604.1"/>
    <property type="molecule type" value="Genomic_DNA"/>
</dbReference>